<gene>
    <name evidence="1" type="ORF">IC229_22915</name>
</gene>
<proteinExistence type="predicted"/>
<accession>A0A927ATH3</accession>
<organism evidence="1 2">
    <name type="scientific">Spirosoma profusum</name>
    <dbReference type="NCBI Taxonomy" id="2771354"/>
    <lineage>
        <taxon>Bacteria</taxon>
        <taxon>Pseudomonadati</taxon>
        <taxon>Bacteroidota</taxon>
        <taxon>Cytophagia</taxon>
        <taxon>Cytophagales</taxon>
        <taxon>Cytophagaceae</taxon>
        <taxon>Spirosoma</taxon>
    </lineage>
</organism>
<keyword evidence="2" id="KW-1185">Reference proteome</keyword>
<dbReference type="Proteomes" id="UP000598820">
    <property type="component" value="Unassembled WGS sequence"/>
</dbReference>
<comment type="caution">
    <text evidence="1">The sequence shown here is derived from an EMBL/GenBank/DDBJ whole genome shotgun (WGS) entry which is preliminary data.</text>
</comment>
<dbReference type="RefSeq" id="WP_190889360.1">
    <property type="nucleotide sequence ID" value="NZ_JACWZY010000022.1"/>
</dbReference>
<dbReference type="AlphaFoldDB" id="A0A927ATH3"/>
<evidence type="ECO:0000313" key="1">
    <source>
        <dbReference type="EMBL" id="MBD2703515.1"/>
    </source>
</evidence>
<evidence type="ECO:0000313" key="2">
    <source>
        <dbReference type="Proteomes" id="UP000598820"/>
    </source>
</evidence>
<name>A0A927ATH3_9BACT</name>
<sequence>MILRIILATTFFLIGYISAAQPNQPAELNRSIGQSNANWIQTVLKNWETVCTKHLLINPQPLPWIIFYDSTRAFHINPDTNLLPPSAIKQLPIQFGSQSYRVILMAHAGSVWVPGRDPISVVPRPAVTMPYDEYRKSFFMAPLPSFFRKLAPADQAGFLDLLFLGINSHELTHTRQLPFVLPQLLDIQKKYKLPENLDDNLIERLFEKNEAYKKLFTAEKQHFWNAYMAANMDSCRREITKGLTLMKQRKGQFFTGDKLGYTYLDDIFLSLEGSAMWVQYQVTMANAPRDQPAHQTLYWLVQRTDSWVQEEGLVLFLLIDRLVPNWQSQFFGKTLPYPFDVLQRAVSQKPQK</sequence>
<dbReference type="EMBL" id="JACWZY010000022">
    <property type="protein sequence ID" value="MBD2703515.1"/>
    <property type="molecule type" value="Genomic_DNA"/>
</dbReference>
<protein>
    <submittedName>
        <fullName evidence="1">Uncharacterized protein</fullName>
    </submittedName>
</protein>
<reference evidence="1" key="1">
    <citation type="submission" date="2020-09" db="EMBL/GenBank/DDBJ databases">
        <authorList>
            <person name="Kim M.K."/>
        </authorList>
    </citation>
    <scope>NUCLEOTIDE SEQUENCE</scope>
    <source>
        <strain evidence="1">BT702</strain>
    </source>
</reference>